<dbReference type="Proteomes" id="UP000186895">
    <property type="component" value="Unassembled WGS sequence"/>
</dbReference>
<sequence length="436" mass="47249">MKRTPSLPLAPAAKPSWLNNLSVLGPGLLFAATSVGTSHLVQSTRAGALYGLALLLIVIVANAVKYPAFRFASDYLPATGVTLLEAYRRQGRWVLCVYFFITLSSLLFAVSALALMSAGLIKVVFALTLPTHWMALGLIAVTSAILVIGHYNTLERVTKVLVVVMMACTLFATATVIPEISWSEGVQWLPTELDVVGLMFVAALIGWMPVPLDASVWQSLWAKAKAENSEHPPTLAQSRFDFNLSFGGTLLLAVCFMLLGAGLMHDKGIELQSGSAAFSAQLISLYQAVFGSSAGPVIGIAALAIIYSSLLAIMDAFPRALSSLHRRWLDIPEDQDDHKLTESDPFYIGTLVLMAAGAALTYQFFMTSLTSLIDMAATIAFITAPLIAYLNHRAIRSDFVPADCRPGKLMTLYSRFSIAVMISFACSYLYLRFWVS</sequence>
<proteinExistence type="predicted"/>
<feature type="transmembrane region" description="Helical" evidence="1">
    <location>
        <begin position="197"/>
        <end position="221"/>
    </location>
</feature>
<dbReference type="eggNOG" id="COG1914">
    <property type="taxonomic scope" value="Bacteria"/>
</dbReference>
<organism evidence="2 3">
    <name type="scientific">Marinobacterium stanieri</name>
    <dbReference type="NCBI Taxonomy" id="49186"/>
    <lineage>
        <taxon>Bacteria</taxon>
        <taxon>Pseudomonadati</taxon>
        <taxon>Pseudomonadota</taxon>
        <taxon>Gammaproteobacteria</taxon>
        <taxon>Oceanospirillales</taxon>
        <taxon>Oceanospirillaceae</taxon>
        <taxon>Marinobacterium</taxon>
    </lineage>
</organism>
<feature type="transmembrane region" description="Helical" evidence="1">
    <location>
        <begin position="160"/>
        <end position="177"/>
    </location>
</feature>
<dbReference type="STRING" id="49186.SAMN05421647_103310"/>
<dbReference type="EMBL" id="FTMN01000003">
    <property type="protein sequence ID" value="SIQ27699.1"/>
    <property type="molecule type" value="Genomic_DNA"/>
</dbReference>
<dbReference type="NCBIfam" id="NF037982">
    <property type="entry name" value="Nramp_1"/>
    <property type="match status" value="1"/>
</dbReference>
<protein>
    <submittedName>
        <fullName evidence="2">Mn2+ and Fe2+ transporters of the NRAMP family</fullName>
    </submittedName>
</protein>
<feature type="transmembrane region" description="Helical" evidence="1">
    <location>
        <begin position="21"/>
        <end position="41"/>
    </location>
</feature>
<name>A0A1N6RFX5_9GAMM</name>
<feature type="transmembrane region" description="Helical" evidence="1">
    <location>
        <begin position="93"/>
        <end position="121"/>
    </location>
</feature>
<keyword evidence="1" id="KW-0812">Transmembrane</keyword>
<feature type="transmembrane region" description="Helical" evidence="1">
    <location>
        <begin position="294"/>
        <end position="317"/>
    </location>
</feature>
<evidence type="ECO:0000256" key="1">
    <source>
        <dbReference type="SAM" id="Phobius"/>
    </source>
</evidence>
<evidence type="ECO:0000313" key="3">
    <source>
        <dbReference type="Proteomes" id="UP000186895"/>
    </source>
</evidence>
<dbReference type="RefSeq" id="WP_139327155.1">
    <property type="nucleotide sequence ID" value="NZ_FTMN01000003.1"/>
</dbReference>
<accession>A0A1N6RFX5</accession>
<feature type="transmembrane region" description="Helical" evidence="1">
    <location>
        <begin position="371"/>
        <end position="391"/>
    </location>
</feature>
<gene>
    <name evidence="2" type="ORF">SAMN05421647_103310</name>
</gene>
<evidence type="ECO:0000313" key="2">
    <source>
        <dbReference type="EMBL" id="SIQ27699.1"/>
    </source>
</evidence>
<feature type="transmembrane region" description="Helical" evidence="1">
    <location>
        <begin position="47"/>
        <end position="64"/>
    </location>
</feature>
<feature type="transmembrane region" description="Helical" evidence="1">
    <location>
        <begin position="242"/>
        <end position="264"/>
    </location>
</feature>
<keyword evidence="1" id="KW-0472">Membrane</keyword>
<dbReference type="AlphaFoldDB" id="A0A1N6RFX5"/>
<keyword evidence="3" id="KW-1185">Reference proteome</keyword>
<feature type="transmembrane region" description="Helical" evidence="1">
    <location>
        <begin position="133"/>
        <end position="153"/>
    </location>
</feature>
<reference evidence="2 3" key="1">
    <citation type="submission" date="2017-01" db="EMBL/GenBank/DDBJ databases">
        <authorList>
            <person name="Mah S.A."/>
            <person name="Swanson W.J."/>
            <person name="Moy G.W."/>
            <person name="Vacquier V.D."/>
        </authorList>
    </citation>
    <scope>NUCLEOTIDE SEQUENCE [LARGE SCALE GENOMIC DNA]</scope>
    <source>
        <strain evidence="2 3">DSM 7027</strain>
    </source>
</reference>
<feature type="transmembrane region" description="Helical" evidence="1">
    <location>
        <begin position="412"/>
        <end position="431"/>
    </location>
</feature>
<feature type="transmembrane region" description="Helical" evidence="1">
    <location>
        <begin position="346"/>
        <end position="365"/>
    </location>
</feature>
<keyword evidence="1" id="KW-1133">Transmembrane helix</keyword>